<keyword evidence="2" id="KW-0812">Transmembrane</keyword>
<evidence type="ECO:0000256" key="2">
    <source>
        <dbReference type="SAM" id="Phobius"/>
    </source>
</evidence>
<dbReference type="EMBL" id="KQ982578">
    <property type="protein sequence ID" value="KYQ54622.1"/>
    <property type="molecule type" value="Genomic_DNA"/>
</dbReference>
<feature type="compositionally biased region" description="Basic and acidic residues" evidence="1">
    <location>
        <begin position="193"/>
        <end position="204"/>
    </location>
</feature>
<evidence type="ECO:0000256" key="1">
    <source>
        <dbReference type="SAM" id="MobiDB-lite"/>
    </source>
</evidence>
<feature type="region of interest" description="Disordered" evidence="1">
    <location>
        <begin position="51"/>
        <end position="72"/>
    </location>
</feature>
<keyword evidence="4" id="KW-1185">Reference proteome</keyword>
<feature type="region of interest" description="Disordered" evidence="1">
    <location>
        <begin position="167"/>
        <end position="204"/>
    </location>
</feature>
<feature type="compositionally biased region" description="Pro residues" evidence="1">
    <location>
        <begin position="173"/>
        <end position="188"/>
    </location>
</feature>
<protein>
    <submittedName>
        <fullName evidence="3">Uncharacterized protein</fullName>
    </submittedName>
</protein>
<dbReference type="AlphaFoldDB" id="A0A151X2M0"/>
<feature type="transmembrane region" description="Helical" evidence="2">
    <location>
        <begin position="116"/>
        <end position="133"/>
    </location>
</feature>
<gene>
    <name evidence="3" type="ORF">ALC60_06538</name>
</gene>
<sequence length="204" mass="23059">MIFKVFLLKRNEARRLLLPISFTRSYKVRTKTARTRRTRLVRRYVVGERSSTFQRQSQHGGRDEDDSCSDKRGQWTTTVSSHPIMPHILGNLCAETLIECRVNFTNLSKTQIIKIVIVRIFLISIINIVSGIFNKKQSLYGCSTESMSFHRIPVDVDIDRRFSGIASGLELPHPTPIPATPTPTPTPASEPAGNKEDGEEPHIT</sequence>
<accession>A0A151X2M0</accession>
<keyword evidence="2" id="KW-0472">Membrane</keyword>
<evidence type="ECO:0000313" key="3">
    <source>
        <dbReference type="EMBL" id="KYQ54622.1"/>
    </source>
</evidence>
<keyword evidence="2" id="KW-1133">Transmembrane helix</keyword>
<evidence type="ECO:0000313" key="4">
    <source>
        <dbReference type="Proteomes" id="UP000075809"/>
    </source>
</evidence>
<dbReference type="Proteomes" id="UP000075809">
    <property type="component" value="Unassembled WGS sequence"/>
</dbReference>
<proteinExistence type="predicted"/>
<organism evidence="3 4">
    <name type="scientific">Mycetomoellerius zeteki</name>
    <dbReference type="NCBI Taxonomy" id="64791"/>
    <lineage>
        <taxon>Eukaryota</taxon>
        <taxon>Metazoa</taxon>
        <taxon>Ecdysozoa</taxon>
        <taxon>Arthropoda</taxon>
        <taxon>Hexapoda</taxon>
        <taxon>Insecta</taxon>
        <taxon>Pterygota</taxon>
        <taxon>Neoptera</taxon>
        <taxon>Endopterygota</taxon>
        <taxon>Hymenoptera</taxon>
        <taxon>Apocrita</taxon>
        <taxon>Aculeata</taxon>
        <taxon>Formicoidea</taxon>
        <taxon>Formicidae</taxon>
        <taxon>Myrmicinae</taxon>
        <taxon>Mycetomoellerius</taxon>
    </lineage>
</organism>
<name>A0A151X2M0_9HYME</name>
<reference evidence="3 4" key="1">
    <citation type="submission" date="2015-09" db="EMBL/GenBank/DDBJ databases">
        <title>Trachymyrmex zeteki WGS genome.</title>
        <authorList>
            <person name="Nygaard S."/>
            <person name="Hu H."/>
            <person name="Boomsma J."/>
            <person name="Zhang G."/>
        </authorList>
    </citation>
    <scope>NUCLEOTIDE SEQUENCE [LARGE SCALE GENOMIC DNA]</scope>
    <source>
        <strain evidence="3">Tzet28-1</strain>
        <tissue evidence="3">Whole body</tissue>
    </source>
</reference>